<keyword evidence="1" id="KW-1133">Transmembrane helix</keyword>
<protein>
    <submittedName>
        <fullName evidence="2">Uncharacterized protein</fullName>
    </submittedName>
</protein>
<evidence type="ECO:0000313" key="3">
    <source>
        <dbReference type="Proteomes" id="UP000325788"/>
    </source>
</evidence>
<name>A0A5N4WEW6_9GAMM</name>
<evidence type="ECO:0000313" key="2">
    <source>
        <dbReference type="EMBL" id="KAB1855036.1"/>
    </source>
</evidence>
<comment type="caution">
    <text evidence="2">The sequence shown here is derived from an EMBL/GenBank/DDBJ whole genome shotgun (WGS) entry which is preliminary data.</text>
</comment>
<sequence length="147" mass="16952">MKLLIVAKLLQNTDGLRNAGYIAFTLSVLCYFFYAWQSIGVYLSLIVIFVLCLLQHYLSIRIKFDAELLSLIGTNSEQIEDAQSIVQKTQILDQSLLELGLIPAKKQQRSWDIRIQGCMHLFKLHVFLVLCQYIVLISLMIFLLQQK</sequence>
<feature type="transmembrane region" description="Helical" evidence="1">
    <location>
        <begin position="31"/>
        <end position="54"/>
    </location>
</feature>
<dbReference type="Proteomes" id="UP000325788">
    <property type="component" value="Unassembled WGS sequence"/>
</dbReference>
<keyword evidence="1" id="KW-0472">Membrane</keyword>
<accession>A0A5N4WEW6</accession>
<dbReference type="RefSeq" id="WP_151504612.1">
    <property type="nucleotide sequence ID" value="NZ_VXLD01000005.1"/>
</dbReference>
<feature type="transmembrane region" description="Helical" evidence="1">
    <location>
        <begin position="124"/>
        <end position="144"/>
    </location>
</feature>
<proteinExistence type="predicted"/>
<dbReference type="EMBL" id="VXLD01000005">
    <property type="protein sequence ID" value="KAB1855036.1"/>
    <property type="molecule type" value="Genomic_DNA"/>
</dbReference>
<reference evidence="2 3" key="1">
    <citation type="submission" date="2019-09" db="EMBL/GenBank/DDBJ databases">
        <title>Draft genome sequence of Acinetobacter tandoii W4-4-4 isolated from environmental water sample.</title>
        <authorList>
            <person name="Wee S.K."/>
            <person name="Yan B."/>
            <person name="Mustaffa S.B."/>
            <person name="Yap E.P.H."/>
        </authorList>
    </citation>
    <scope>NUCLEOTIDE SEQUENCE [LARGE SCALE GENOMIC DNA]</scope>
    <source>
        <strain evidence="2 3">W4-4-4</strain>
    </source>
</reference>
<gene>
    <name evidence="2" type="ORF">F4W09_09420</name>
</gene>
<dbReference type="AlphaFoldDB" id="A0A5N4WEW6"/>
<evidence type="ECO:0000256" key="1">
    <source>
        <dbReference type="SAM" id="Phobius"/>
    </source>
</evidence>
<organism evidence="2 3">
    <name type="scientific">Acinetobacter tandoii</name>
    <dbReference type="NCBI Taxonomy" id="202954"/>
    <lineage>
        <taxon>Bacteria</taxon>
        <taxon>Pseudomonadati</taxon>
        <taxon>Pseudomonadota</taxon>
        <taxon>Gammaproteobacteria</taxon>
        <taxon>Moraxellales</taxon>
        <taxon>Moraxellaceae</taxon>
        <taxon>Acinetobacter</taxon>
    </lineage>
</organism>
<keyword evidence="1" id="KW-0812">Transmembrane</keyword>